<evidence type="ECO:0000256" key="4">
    <source>
        <dbReference type="ARBA" id="ARBA00023002"/>
    </source>
</evidence>
<reference evidence="6" key="1">
    <citation type="submission" date="2023-03" db="EMBL/GenBank/DDBJ databases">
        <authorList>
            <person name="Steffen K."/>
            <person name="Cardenas P."/>
        </authorList>
    </citation>
    <scope>NUCLEOTIDE SEQUENCE</scope>
</reference>
<evidence type="ECO:0000313" key="7">
    <source>
        <dbReference type="Proteomes" id="UP001174909"/>
    </source>
</evidence>
<evidence type="ECO:0000256" key="1">
    <source>
        <dbReference type="ARBA" id="ARBA00001974"/>
    </source>
</evidence>
<dbReference type="InterPro" id="IPR036188">
    <property type="entry name" value="FAD/NAD-bd_sf"/>
</dbReference>
<dbReference type="InterPro" id="IPR027477">
    <property type="entry name" value="Succ_DH/fumarate_Rdtase_cat_sf"/>
</dbReference>
<dbReference type="AlphaFoldDB" id="A0AA35X1W9"/>
<dbReference type="SUPFAM" id="SSF51905">
    <property type="entry name" value="FAD/NAD(P)-binding domain"/>
    <property type="match status" value="1"/>
</dbReference>
<name>A0AA35X1W9_GEOBA</name>
<comment type="caution">
    <text evidence="6">The sequence shown here is derived from an EMBL/GenBank/DDBJ whole genome shotgun (WGS) entry which is preliminary data.</text>
</comment>
<evidence type="ECO:0000256" key="3">
    <source>
        <dbReference type="ARBA" id="ARBA00022827"/>
    </source>
</evidence>
<feature type="domain" description="FAD-dependent oxidoreductase 2 FAD-binding" evidence="5">
    <location>
        <begin position="6"/>
        <end position="472"/>
    </location>
</feature>
<comment type="cofactor">
    <cofactor evidence="1">
        <name>FAD</name>
        <dbReference type="ChEBI" id="CHEBI:57692"/>
    </cofactor>
</comment>
<protein>
    <submittedName>
        <fullName evidence="6">Fumarate reductase flavoprotein subunit</fullName>
    </submittedName>
</protein>
<dbReference type="NCBIfam" id="NF006130">
    <property type="entry name" value="PRK08274.1"/>
    <property type="match status" value="1"/>
</dbReference>
<evidence type="ECO:0000256" key="2">
    <source>
        <dbReference type="ARBA" id="ARBA00022630"/>
    </source>
</evidence>
<dbReference type="InterPro" id="IPR003953">
    <property type="entry name" value="FAD-dep_OxRdtase_2_FAD-bd"/>
</dbReference>
<evidence type="ECO:0000313" key="6">
    <source>
        <dbReference type="EMBL" id="CAI8042278.1"/>
    </source>
</evidence>
<accession>A0AA35X1W9</accession>
<dbReference type="Proteomes" id="UP001174909">
    <property type="component" value="Unassembled WGS sequence"/>
</dbReference>
<sequence length="497" mass="54198">MAEQYDVIVVGAGNAALSAALAAKEVCGPVLVVEKAPEFFRGGNTYFTGGIIRFAFDGIEDIKALIPDMSPTEETSVDVGSYTQDQFYDDMMRVTQGRSDPDLAQILVSQSLPTMKWLQEKGVRFVLSYGRQAFKDGDKFRFWGGLVVEAVGAGKGLSDQQFEASQQAGVDIRYSTQGIQLLQDDKGRVNGLRVQGPDGFEDIYAHSVVLASGGFEANAEMRCRYLGPGWELVKVRGIPYNTGDGIRMALDIGAQSHGHWSSCHAVAWDMNAPAFGDRTITELYQKHSYPFGLIVNLNGDRFLDEGADFRNYTYVTYGRALLTQPQGLAFQIFDDKVKHLLRDEYHIPQVTMAQADTIEELAARLDIDPQGLSQTVREFNAAVQQDVPYNPTVKDGRATVGIEPPKTNWAQPIDTPPYLGYAVTCGITFTFGGVKIDTRGQVVTNSQEPIPGLYAAGEMVGGLFYYNYPGGSGLSAGMVFGRLAGTSAGRDAMTLKD</sequence>
<evidence type="ECO:0000259" key="5">
    <source>
        <dbReference type="Pfam" id="PF00890"/>
    </source>
</evidence>
<dbReference type="InterPro" id="IPR050315">
    <property type="entry name" value="FAD-oxidoreductase_2"/>
</dbReference>
<dbReference type="Gene3D" id="3.50.50.60">
    <property type="entry name" value="FAD/NAD(P)-binding domain"/>
    <property type="match status" value="1"/>
</dbReference>
<dbReference type="PANTHER" id="PTHR43400:SF7">
    <property type="entry name" value="FAD-DEPENDENT OXIDOREDUCTASE 2 FAD BINDING DOMAIN-CONTAINING PROTEIN"/>
    <property type="match status" value="1"/>
</dbReference>
<dbReference type="PANTHER" id="PTHR43400">
    <property type="entry name" value="FUMARATE REDUCTASE"/>
    <property type="match status" value="1"/>
</dbReference>
<keyword evidence="2" id="KW-0285">Flavoprotein</keyword>
<keyword evidence="7" id="KW-1185">Reference proteome</keyword>
<organism evidence="6 7">
    <name type="scientific">Geodia barretti</name>
    <name type="common">Barrett's horny sponge</name>
    <dbReference type="NCBI Taxonomy" id="519541"/>
    <lineage>
        <taxon>Eukaryota</taxon>
        <taxon>Metazoa</taxon>
        <taxon>Porifera</taxon>
        <taxon>Demospongiae</taxon>
        <taxon>Heteroscleromorpha</taxon>
        <taxon>Tetractinellida</taxon>
        <taxon>Astrophorina</taxon>
        <taxon>Geodiidae</taxon>
        <taxon>Geodia</taxon>
    </lineage>
</organism>
<dbReference type="SUPFAM" id="SSF56425">
    <property type="entry name" value="Succinate dehydrogenase/fumarate reductase flavoprotein, catalytic domain"/>
    <property type="match status" value="1"/>
</dbReference>
<keyword evidence="3" id="KW-0274">FAD</keyword>
<proteinExistence type="predicted"/>
<keyword evidence="4" id="KW-0560">Oxidoreductase</keyword>
<gene>
    <name evidence="6" type="ORF">GBAR_LOCUS23492</name>
</gene>
<dbReference type="EMBL" id="CASHTH010003251">
    <property type="protein sequence ID" value="CAI8042278.1"/>
    <property type="molecule type" value="Genomic_DNA"/>
</dbReference>
<dbReference type="Gene3D" id="3.90.700.10">
    <property type="entry name" value="Succinate dehydrogenase/fumarate reductase flavoprotein, catalytic domain"/>
    <property type="match status" value="1"/>
</dbReference>
<dbReference type="Pfam" id="PF00890">
    <property type="entry name" value="FAD_binding_2"/>
    <property type="match status" value="1"/>
</dbReference>
<dbReference type="GO" id="GO:0016491">
    <property type="term" value="F:oxidoreductase activity"/>
    <property type="evidence" value="ECO:0007669"/>
    <property type="project" value="UniProtKB-KW"/>
</dbReference>